<proteinExistence type="inferred from homology"/>
<evidence type="ECO:0000313" key="3">
    <source>
        <dbReference type="RefSeq" id="XP_018849190.1"/>
    </source>
</evidence>
<dbReference type="Gene3D" id="2.60.40.760">
    <property type="entry name" value="Expansin, cellulose-binding-like domain"/>
    <property type="match status" value="1"/>
</dbReference>
<dbReference type="Pfam" id="PF01357">
    <property type="entry name" value="Expansin_C"/>
    <property type="match status" value="1"/>
</dbReference>
<dbReference type="PANTHER" id="PTHR31692:SF4">
    <property type="entry name" value="EXPANSIN-LIKE A1-RELATED"/>
    <property type="match status" value="1"/>
</dbReference>
<dbReference type="Gene3D" id="2.40.40.10">
    <property type="entry name" value="RlpA-like domain"/>
    <property type="match status" value="1"/>
</dbReference>
<dbReference type="RefSeq" id="XP_018849190.1">
    <property type="nucleotide sequence ID" value="XM_018993645.2"/>
</dbReference>
<gene>
    <name evidence="3" type="primary">LOC118343663</name>
</gene>
<reference evidence="3" key="1">
    <citation type="submission" date="2025-08" db="UniProtKB">
        <authorList>
            <consortium name="RefSeq"/>
        </authorList>
    </citation>
    <scope>IDENTIFICATION</scope>
    <source>
        <tissue evidence="3">Leaves</tissue>
    </source>
</reference>
<accession>A0A2I4GZ61</accession>
<organism evidence="2 3">
    <name type="scientific">Juglans regia</name>
    <name type="common">English walnut</name>
    <dbReference type="NCBI Taxonomy" id="51240"/>
    <lineage>
        <taxon>Eukaryota</taxon>
        <taxon>Viridiplantae</taxon>
        <taxon>Streptophyta</taxon>
        <taxon>Embryophyta</taxon>
        <taxon>Tracheophyta</taxon>
        <taxon>Spermatophyta</taxon>
        <taxon>Magnoliopsida</taxon>
        <taxon>eudicotyledons</taxon>
        <taxon>Gunneridae</taxon>
        <taxon>Pentapetalae</taxon>
        <taxon>rosids</taxon>
        <taxon>fabids</taxon>
        <taxon>Fagales</taxon>
        <taxon>Juglandaceae</taxon>
        <taxon>Juglans</taxon>
    </lineage>
</organism>
<dbReference type="SUPFAM" id="SSF50685">
    <property type="entry name" value="Barwin-like endoglucanases"/>
    <property type="match status" value="1"/>
</dbReference>
<comment type="similarity">
    <text evidence="1">Belongs to the expansin family.</text>
</comment>
<dbReference type="GO" id="GO:0009653">
    <property type="term" value="P:anatomical structure morphogenesis"/>
    <property type="evidence" value="ECO:0007669"/>
    <property type="project" value="UniProtKB-ARBA"/>
</dbReference>
<dbReference type="Pfam" id="PF03330">
    <property type="entry name" value="DPBB_1"/>
    <property type="match status" value="1"/>
</dbReference>
<dbReference type="InterPro" id="IPR007112">
    <property type="entry name" value="Expansin/allergen_DPBB_dom"/>
</dbReference>
<dbReference type="Gramene" id="Jr13_10150_p1">
    <property type="protein sequence ID" value="cds.Jr13_10150_p1"/>
    <property type="gene ID" value="Jr13_10150"/>
</dbReference>
<dbReference type="GO" id="GO:0005576">
    <property type="term" value="C:extracellular region"/>
    <property type="evidence" value="ECO:0007669"/>
    <property type="project" value="InterPro"/>
</dbReference>
<dbReference type="PROSITE" id="PS50843">
    <property type="entry name" value="EXPANSIN_CBD"/>
    <property type="match status" value="1"/>
</dbReference>
<protein>
    <submittedName>
        <fullName evidence="3">Expansin-like A1</fullName>
    </submittedName>
</protein>
<dbReference type="InterPro" id="IPR009009">
    <property type="entry name" value="RlpA-like_DPBB"/>
</dbReference>
<dbReference type="PROSITE" id="PS50842">
    <property type="entry name" value="EXPANSIN_EG45"/>
    <property type="match status" value="1"/>
</dbReference>
<dbReference type="GeneID" id="118343663"/>
<name>A0A2I4GZ61_JUGRE</name>
<dbReference type="FunCoup" id="A0A2I4GZ61">
    <property type="interactions" value="54"/>
</dbReference>
<dbReference type="SUPFAM" id="SSF49590">
    <property type="entry name" value="PHL pollen allergen"/>
    <property type="match status" value="1"/>
</dbReference>
<dbReference type="OrthoDB" id="623266at2759"/>
<dbReference type="PRINTS" id="PR01225">
    <property type="entry name" value="EXPANSNFAMLY"/>
</dbReference>
<evidence type="ECO:0000313" key="2">
    <source>
        <dbReference type="Proteomes" id="UP000235220"/>
    </source>
</evidence>
<dbReference type="AlphaFoldDB" id="A0A2I4GZ61"/>
<dbReference type="InterPro" id="IPR036749">
    <property type="entry name" value="Expansin_CBD_sf"/>
</dbReference>
<keyword evidence="2" id="KW-1185">Reference proteome</keyword>
<dbReference type="Proteomes" id="UP000235220">
    <property type="component" value="Chromosome 13"/>
</dbReference>
<sequence>MSGTTATEKWSRRMSRKNWEMLACSPHSSTNVYIYVPQPLLLLDTRNKMAVFLCFLFFLISSATACERCVHQTKAAYFNPASALSSGACGYGPLALGFNSGRLAGGVASLYKDGAGCGACFQIRCKNTTLCTGKGTRVILTDRHDNNQVDFVLSSRAFTDMAQKGMSQHILEQGIVDVEYKRVPCKYGNQNLTARVEELSLRPHYLAVKFLYQGGQTEIEGVDVAQVGSSNWGFMRRNYGAMWDTSRVPSGPLQFRFVVRAGYDGKWVWAQHVLPSDWNSGAIYDSGVQITDIAQESCSPCDKENWK</sequence>
<evidence type="ECO:0000256" key="1">
    <source>
        <dbReference type="RuleBase" id="RU003460"/>
    </source>
</evidence>
<dbReference type="KEGG" id="jre:118343663"/>
<dbReference type="InterPro" id="IPR007117">
    <property type="entry name" value="Expansin_CBD"/>
</dbReference>
<dbReference type="PANTHER" id="PTHR31692">
    <property type="entry name" value="EXPANSIN-B3"/>
    <property type="match status" value="1"/>
</dbReference>
<dbReference type="InterPro" id="IPR036908">
    <property type="entry name" value="RlpA-like_sf"/>
</dbReference>
<dbReference type="InterPro" id="IPR007118">
    <property type="entry name" value="Expan_Lol_pI"/>
</dbReference>
<dbReference type="CDD" id="cd22276">
    <property type="entry name" value="DPBB_EXLA_N"/>
    <property type="match status" value="1"/>
</dbReference>